<dbReference type="Proteomes" id="UP001199816">
    <property type="component" value="Unassembled WGS sequence"/>
</dbReference>
<evidence type="ECO:0000313" key="2">
    <source>
        <dbReference type="EMBL" id="MCD2424030.1"/>
    </source>
</evidence>
<gene>
    <name evidence="2" type="ORF">LQ567_14725</name>
</gene>
<dbReference type="EMBL" id="JAJNEC010000005">
    <property type="protein sequence ID" value="MCD2424030.1"/>
    <property type="molecule type" value="Genomic_DNA"/>
</dbReference>
<organism evidence="2 3">
    <name type="scientific">Niabella pedocola</name>
    <dbReference type="NCBI Taxonomy" id="1752077"/>
    <lineage>
        <taxon>Bacteria</taxon>
        <taxon>Pseudomonadati</taxon>
        <taxon>Bacteroidota</taxon>
        <taxon>Chitinophagia</taxon>
        <taxon>Chitinophagales</taxon>
        <taxon>Chitinophagaceae</taxon>
        <taxon>Niabella</taxon>
    </lineage>
</organism>
<feature type="signal peptide" evidence="1">
    <location>
        <begin position="1"/>
        <end position="29"/>
    </location>
</feature>
<sequence>MHMTIHSSRCYFRLLMAVFCLQLHLAAPAQPQKNEPDPEIIFVHSDKESYLAGELVWFKTYLMAAGTHTLAGYSSIVYLELLNDKGRAVSQAKVPVTKGTGRGSFYLPVNATTGAYTLIAYTNQMKNGDARFLFRKKLLVTNTIAAGEHTTRIARPEPILNFFPEGGELIEGLPSKTGIQVLDPQTGKGLPATGSIIENGTDTIARFPVLKFGLGQFSYTPLPGRKYTAILSVPGKDVIKKDLPTPKSNGTVLSVTDNGGDAYLVKIAAHAAAAPQKMVLVAHNNQKNTFATEVDLQTRNTAEITVSKAKLGKGITCFTLFNQSRKPVNERLVFLPQVLPTRQVTISTNGQQLSVRDNAGLQLVPASNSDGQDIIQGSLSVYAMDQNSETAGINEYLQLTAALSGTVEDPGFYFTSEATQGNAIENLMLVNGWRRFDAGAPLFDPAVKYLPEYDGHIVAARVTNQWDNQPAAGAPYLLTVPSIPFGLYNGTSDSSGIVRFNVKRYFGPGDVFLKPTPATSLAGSYKAALISPFIDSANRSFTQLPYFPAPADSAYLLRRSIAMQTTNIYYRDKINSYAVPQPPDTLPFYGKPEISYLLDDYKRFSTMEEVLREYVRPVNVVMRDRKLHMTIYDDKYQTVYKYAVLVLLDGVPLTDYNSIFNYDPYKVKRLDVVPRRFVLGASLYSGVVSFQTYNSKFDGFELDPAAVAIDYEGLQLQRVFYAPVYATGQKGDPRIPDNRTTLLWEPDIRLQGREPLKLNCFTSDFKGVYKVVLQGISNKGTPVFSEATFTVK</sequence>
<evidence type="ECO:0008006" key="4">
    <source>
        <dbReference type="Google" id="ProtNLM"/>
    </source>
</evidence>
<proteinExistence type="predicted"/>
<evidence type="ECO:0000256" key="1">
    <source>
        <dbReference type="SAM" id="SignalP"/>
    </source>
</evidence>
<evidence type="ECO:0000313" key="3">
    <source>
        <dbReference type="Proteomes" id="UP001199816"/>
    </source>
</evidence>
<keyword evidence="3" id="KW-1185">Reference proteome</keyword>
<dbReference type="Gene3D" id="2.60.40.1930">
    <property type="match status" value="1"/>
</dbReference>
<protein>
    <recommendedName>
        <fullName evidence="4">Macroglobulin domain-containing protein</fullName>
    </recommendedName>
</protein>
<dbReference type="RefSeq" id="WP_231005287.1">
    <property type="nucleotide sequence ID" value="NZ_JAJNEC010000005.1"/>
</dbReference>
<accession>A0ABS8PT24</accession>
<keyword evidence="1" id="KW-0732">Signal</keyword>
<reference evidence="2 3" key="1">
    <citation type="submission" date="2021-11" db="EMBL/GenBank/DDBJ databases">
        <title>Genomic of Niabella pedocola.</title>
        <authorList>
            <person name="Wu T."/>
        </authorList>
    </citation>
    <scope>NUCLEOTIDE SEQUENCE [LARGE SCALE GENOMIC DNA]</scope>
    <source>
        <strain evidence="2 3">JCM 31011</strain>
    </source>
</reference>
<feature type="chain" id="PRO_5045052388" description="Macroglobulin domain-containing protein" evidence="1">
    <location>
        <begin position="30"/>
        <end position="792"/>
    </location>
</feature>
<name>A0ABS8PT24_9BACT</name>
<comment type="caution">
    <text evidence="2">The sequence shown here is derived from an EMBL/GenBank/DDBJ whole genome shotgun (WGS) entry which is preliminary data.</text>
</comment>